<evidence type="ECO:0000313" key="2">
    <source>
        <dbReference type="EMBL" id="MBO8407113.1"/>
    </source>
</evidence>
<proteinExistence type="predicted"/>
<gene>
    <name evidence="2" type="ORF">IAC77_01470</name>
</gene>
<protein>
    <submittedName>
        <fullName evidence="2">Uncharacterized protein</fullName>
    </submittedName>
</protein>
<accession>A0A940DET3</accession>
<feature type="transmembrane region" description="Helical" evidence="1">
    <location>
        <begin position="89"/>
        <end position="115"/>
    </location>
</feature>
<feature type="transmembrane region" description="Helical" evidence="1">
    <location>
        <begin position="320"/>
        <end position="345"/>
    </location>
</feature>
<dbReference type="Proteomes" id="UP000721442">
    <property type="component" value="Unassembled WGS sequence"/>
</dbReference>
<name>A0A940DET3_9PROT</name>
<keyword evidence="1" id="KW-0472">Membrane</keyword>
<reference evidence="2" key="1">
    <citation type="submission" date="2020-10" db="EMBL/GenBank/DDBJ databases">
        <authorList>
            <person name="Gilroy R."/>
        </authorList>
    </citation>
    <scope>NUCLEOTIDE SEQUENCE</scope>
    <source>
        <strain evidence="2">B1-16210</strain>
    </source>
</reference>
<dbReference type="AlphaFoldDB" id="A0A940DET3"/>
<dbReference type="EMBL" id="JADINE010000023">
    <property type="protein sequence ID" value="MBO8407113.1"/>
    <property type="molecule type" value="Genomic_DNA"/>
</dbReference>
<evidence type="ECO:0000313" key="3">
    <source>
        <dbReference type="Proteomes" id="UP000721442"/>
    </source>
</evidence>
<keyword evidence="1" id="KW-1133">Transmembrane helix</keyword>
<evidence type="ECO:0000256" key="1">
    <source>
        <dbReference type="SAM" id="Phobius"/>
    </source>
</evidence>
<feature type="transmembrane region" description="Helical" evidence="1">
    <location>
        <begin position="280"/>
        <end position="300"/>
    </location>
</feature>
<organism evidence="2 3">
    <name type="scientific">Candidatus Enterousia excrementavium</name>
    <dbReference type="NCBI Taxonomy" id="2840789"/>
    <lineage>
        <taxon>Bacteria</taxon>
        <taxon>Pseudomonadati</taxon>
        <taxon>Pseudomonadota</taxon>
        <taxon>Alphaproteobacteria</taxon>
        <taxon>Candidatus Enterousia</taxon>
    </lineage>
</organism>
<feature type="transmembrane region" description="Helical" evidence="1">
    <location>
        <begin position="377"/>
        <end position="398"/>
    </location>
</feature>
<keyword evidence="1" id="KW-0812">Transmembrane</keyword>
<sequence>MVYLKTMNWLKKFWIVFVSFLPFTAGAAAPLVVGAIAGVGVIAGFSIYRTAVPVNMADALNFFSSCWSCQMFSDVVATISGLLPRAYDAIASVIIPFSVVLMAIWFAWTLLSGFFNSKIQGPLSLASDFGTKFIKLGFVAALLAIPLPRLITNIVIEPVFNVGLSLNRAIAGNDEFATCVVATAVADPMAASVDAAESGAFSPRLRHNLTCEIANVHQMTGLGMTVGWTMLNMAFNEEYMHHIVWDIPFFPNIPIFLAGALILLLFFFALLPIPVYFLEVLIKLGMDLIMLPFMLLSWLFKGWKIFPDGGGNIKKMIDDVIQATAGIALIGVFVTFAVMFLNAVFGKWAGADRLALALSENDSTILMDGLLLRNDSIITIILMGLFIAMFMTMIPALVKALFANVSVPLSFYESTKKALGSAWGNAKKWYDSLKK</sequence>
<comment type="caution">
    <text evidence="2">The sequence shown here is derived from an EMBL/GenBank/DDBJ whole genome shotgun (WGS) entry which is preliminary data.</text>
</comment>
<reference evidence="2" key="2">
    <citation type="journal article" date="2021" name="PeerJ">
        <title>Extensive microbial diversity within the chicken gut microbiome revealed by metagenomics and culture.</title>
        <authorList>
            <person name="Gilroy R."/>
            <person name="Ravi A."/>
            <person name="Getino M."/>
            <person name="Pursley I."/>
            <person name="Horton D.L."/>
            <person name="Alikhan N.F."/>
            <person name="Baker D."/>
            <person name="Gharbi K."/>
            <person name="Hall N."/>
            <person name="Watson M."/>
            <person name="Adriaenssens E.M."/>
            <person name="Foster-Nyarko E."/>
            <person name="Jarju S."/>
            <person name="Secka A."/>
            <person name="Antonio M."/>
            <person name="Oren A."/>
            <person name="Chaudhuri R.R."/>
            <person name="La Ragione R."/>
            <person name="Hildebrand F."/>
            <person name="Pallen M.J."/>
        </authorList>
    </citation>
    <scope>NUCLEOTIDE SEQUENCE</scope>
    <source>
        <strain evidence="2">B1-16210</strain>
    </source>
</reference>
<feature type="transmembrane region" description="Helical" evidence="1">
    <location>
        <begin position="20"/>
        <end position="48"/>
    </location>
</feature>
<feature type="transmembrane region" description="Helical" evidence="1">
    <location>
        <begin position="253"/>
        <end position="273"/>
    </location>
</feature>